<keyword evidence="2" id="KW-1185">Reference proteome</keyword>
<dbReference type="Proteomes" id="UP001056120">
    <property type="component" value="Linkage Group LG08"/>
</dbReference>
<evidence type="ECO:0000313" key="1">
    <source>
        <dbReference type="EMBL" id="KAI3808050.1"/>
    </source>
</evidence>
<proteinExistence type="predicted"/>
<reference evidence="2" key="1">
    <citation type="journal article" date="2022" name="Mol. Ecol. Resour.">
        <title>The genomes of chicory, endive, great burdock and yacon provide insights into Asteraceae palaeo-polyploidization history and plant inulin production.</title>
        <authorList>
            <person name="Fan W."/>
            <person name="Wang S."/>
            <person name="Wang H."/>
            <person name="Wang A."/>
            <person name="Jiang F."/>
            <person name="Liu H."/>
            <person name="Zhao H."/>
            <person name="Xu D."/>
            <person name="Zhang Y."/>
        </authorList>
    </citation>
    <scope>NUCLEOTIDE SEQUENCE [LARGE SCALE GENOMIC DNA]</scope>
    <source>
        <strain evidence="2">cv. Yunnan</strain>
    </source>
</reference>
<sequence length="147" mass="16884">MSTTLSISSHDTIVNEISRHYGRHYQCRLISLGDTNRTTLVGRLCSVSPVPSLVMVYLKYDARHNVCAYLDVTNASTFGFRDAFSWLSRSKEVWVTEDTIREVLNNGEERRHKINANMDDIIACFNRMGYVGNFKKDLVIKTMLSRE</sequence>
<comment type="caution">
    <text evidence="1">The sequence shown here is derived from an EMBL/GenBank/DDBJ whole genome shotgun (WGS) entry which is preliminary data.</text>
</comment>
<evidence type="ECO:0000313" key="2">
    <source>
        <dbReference type="Proteomes" id="UP001056120"/>
    </source>
</evidence>
<organism evidence="1 2">
    <name type="scientific">Smallanthus sonchifolius</name>
    <dbReference type="NCBI Taxonomy" id="185202"/>
    <lineage>
        <taxon>Eukaryota</taxon>
        <taxon>Viridiplantae</taxon>
        <taxon>Streptophyta</taxon>
        <taxon>Embryophyta</taxon>
        <taxon>Tracheophyta</taxon>
        <taxon>Spermatophyta</taxon>
        <taxon>Magnoliopsida</taxon>
        <taxon>eudicotyledons</taxon>
        <taxon>Gunneridae</taxon>
        <taxon>Pentapetalae</taxon>
        <taxon>asterids</taxon>
        <taxon>campanulids</taxon>
        <taxon>Asterales</taxon>
        <taxon>Asteraceae</taxon>
        <taxon>Asteroideae</taxon>
        <taxon>Heliantheae alliance</taxon>
        <taxon>Millerieae</taxon>
        <taxon>Smallanthus</taxon>
    </lineage>
</organism>
<name>A0ACB9IJ79_9ASTR</name>
<gene>
    <name evidence="1" type="ORF">L1987_23991</name>
</gene>
<reference evidence="1 2" key="2">
    <citation type="journal article" date="2022" name="Mol. Ecol. Resour.">
        <title>The genomes of chicory, endive, great burdock and yacon provide insights into Asteraceae paleo-polyploidization history and plant inulin production.</title>
        <authorList>
            <person name="Fan W."/>
            <person name="Wang S."/>
            <person name="Wang H."/>
            <person name="Wang A."/>
            <person name="Jiang F."/>
            <person name="Liu H."/>
            <person name="Zhao H."/>
            <person name="Xu D."/>
            <person name="Zhang Y."/>
        </authorList>
    </citation>
    <scope>NUCLEOTIDE SEQUENCE [LARGE SCALE GENOMIC DNA]</scope>
    <source>
        <strain evidence="2">cv. Yunnan</strain>
        <tissue evidence="1">Leaves</tissue>
    </source>
</reference>
<protein>
    <submittedName>
        <fullName evidence="1">Uncharacterized protein</fullName>
    </submittedName>
</protein>
<dbReference type="EMBL" id="CM042025">
    <property type="protein sequence ID" value="KAI3808050.1"/>
    <property type="molecule type" value="Genomic_DNA"/>
</dbReference>
<accession>A0ACB9IJ79</accession>